<dbReference type="Gene3D" id="3.30.1370.10">
    <property type="entry name" value="K Homology domain, type 1"/>
    <property type="match status" value="1"/>
</dbReference>
<keyword evidence="12" id="KW-0747">Spliceosome</keyword>
<dbReference type="EMBL" id="BPLF01000002">
    <property type="protein sequence ID" value="GIX62528.1"/>
    <property type="molecule type" value="Genomic_DNA"/>
</dbReference>
<dbReference type="InterPro" id="IPR045071">
    <property type="entry name" value="BBP-like"/>
</dbReference>
<keyword evidence="7 11" id="KW-0694">RNA-binding</keyword>
<dbReference type="InterPro" id="IPR036875">
    <property type="entry name" value="Znf_CCHC_sf"/>
</dbReference>
<accession>A0AAV4LRD3</accession>
<dbReference type="SUPFAM" id="SSF57756">
    <property type="entry name" value="Retrovirus zinc finger-like domains"/>
    <property type="match status" value="1"/>
</dbReference>
<sequence length="519" mass="57099">MASAARYESAAPAPASTEKSSRRRTTRWGKLDDGKNMVIHNTTNSFLHELKMLSNRAANAPEEESQGLWGPEDDKPYLPPPYVDLPPGMTPAQMDQFLREQRHDELVKKIAGGQLEFGDPDIRPPSPPPVYDRNGSRVNTRDVRAKNAMNQEYNRLVEYLLKHLPGFVASADYKPLKKVRKIIIPLDKYPEYNFMGLVIGPRGCNHKRLEAESGAQISIRGRGTIKEGKQRDHQTDEDAAMPMHVHVSADKEECVEKAVALIEPLLDPFHPKHEEFKRRGLEQLALVNGVALGISDASRCSSCGGLGHRAFECPDAAGLHTFKHADVRCAICGFMGHLTSDCKLAGSTGTTAATQEAVKLDQEYNRMMTELTGGGAAAASVQQDPQSAEQLQQYQMAFYQQQYQHYQQYQQQLYQQQQPPQYYAQYYQQYYQQAAQAASESAAVQPGSYDYSQYQGYSAGAAAAPVYAAQAGVSSDVPYPPEPGAAQPPEPDAPPESALAAPPEPAPPLPEDEGAPPPM</sequence>
<keyword evidence="3 12" id="KW-0507">mRNA processing</keyword>
<evidence type="ECO:0000256" key="2">
    <source>
        <dbReference type="ARBA" id="ARBA00010382"/>
    </source>
</evidence>
<dbReference type="GO" id="GO:0048024">
    <property type="term" value="P:regulation of mRNA splicing, via spliceosome"/>
    <property type="evidence" value="ECO:0007669"/>
    <property type="project" value="TreeGrafter"/>
</dbReference>
<keyword evidence="4 12" id="KW-0479">Metal-binding</keyword>
<dbReference type="AlphaFoldDB" id="A0AAV4LRD3"/>
<dbReference type="SMART" id="SM00343">
    <property type="entry name" value="ZnF_C2HC"/>
    <property type="match status" value="2"/>
</dbReference>
<organism evidence="15 16">
    <name type="scientific">Babesia caballi</name>
    <dbReference type="NCBI Taxonomy" id="5871"/>
    <lineage>
        <taxon>Eukaryota</taxon>
        <taxon>Sar</taxon>
        <taxon>Alveolata</taxon>
        <taxon>Apicomplexa</taxon>
        <taxon>Aconoidasida</taxon>
        <taxon>Piroplasmida</taxon>
        <taxon>Babesiidae</taxon>
        <taxon>Babesia</taxon>
    </lineage>
</organism>
<evidence type="ECO:0000256" key="13">
    <source>
        <dbReference type="SAM" id="MobiDB-lite"/>
    </source>
</evidence>
<dbReference type="CDD" id="cd02395">
    <property type="entry name" value="KH-I_BBP"/>
    <property type="match status" value="1"/>
</dbReference>
<dbReference type="Pfam" id="PF00098">
    <property type="entry name" value="zf-CCHC"/>
    <property type="match status" value="1"/>
</dbReference>
<evidence type="ECO:0000256" key="9">
    <source>
        <dbReference type="ARBA" id="ARBA00023242"/>
    </source>
</evidence>
<dbReference type="GeneID" id="94194009"/>
<evidence type="ECO:0000256" key="3">
    <source>
        <dbReference type="ARBA" id="ARBA00022664"/>
    </source>
</evidence>
<dbReference type="InterPro" id="IPR032570">
    <property type="entry name" value="SF1-HH"/>
</dbReference>
<keyword evidence="9 12" id="KW-0539">Nucleus</keyword>
<dbReference type="SMART" id="SM00322">
    <property type="entry name" value="KH"/>
    <property type="match status" value="1"/>
</dbReference>
<dbReference type="RefSeq" id="XP_067714597.1">
    <property type="nucleotide sequence ID" value="XM_067858496.1"/>
</dbReference>
<dbReference type="GO" id="GO:0005681">
    <property type="term" value="C:spliceosomal complex"/>
    <property type="evidence" value="ECO:0007669"/>
    <property type="project" value="UniProtKB-KW"/>
</dbReference>
<name>A0AAV4LRD3_BABCB</name>
<evidence type="ECO:0000256" key="4">
    <source>
        <dbReference type="ARBA" id="ARBA00022723"/>
    </source>
</evidence>
<feature type="compositionally biased region" description="Pro residues" evidence="13">
    <location>
        <begin position="478"/>
        <end position="494"/>
    </location>
</feature>
<dbReference type="InterPro" id="IPR001878">
    <property type="entry name" value="Znf_CCHC"/>
</dbReference>
<evidence type="ECO:0000313" key="15">
    <source>
        <dbReference type="EMBL" id="GIX62528.1"/>
    </source>
</evidence>
<evidence type="ECO:0000256" key="10">
    <source>
        <dbReference type="PROSITE-ProRule" id="PRU00047"/>
    </source>
</evidence>
<dbReference type="PROSITE" id="PS50158">
    <property type="entry name" value="ZF_CCHC"/>
    <property type="match status" value="1"/>
</dbReference>
<proteinExistence type="inferred from homology"/>
<dbReference type="Pfam" id="PF16275">
    <property type="entry name" value="SF1-HH"/>
    <property type="match status" value="1"/>
</dbReference>
<feature type="compositionally biased region" description="Acidic residues" evidence="13">
    <location>
        <begin position="510"/>
        <end position="519"/>
    </location>
</feature>
<dbReference type="GO" id="GO:0045131">
    <property type="term" value="F:pre-mRNA branch point binding"/>
    <property type="evidence" value="ECO:0007669"/>
    <property type="project" value="UniProtKB-UniRule"/>
</dbReference>
<feature type="domain" description="CCHC-type" evidence="14">
    <location>
        <begin position="299"/>
        <end position="315"/>
    </location>
</feature>
<evidence type="ECO:0000259" key="14">
    <source>
        <dbReference type="PROSITE" id="PS50158"/>
    </source>
</evidence>
<dbReference type="InterPro" id="IPR055256">
    <property type="entry name" value="KH_1_KHDC4/BBP-like"/>
</dbReference>
<evidence type="ECO:0000256" key="12">
    <source>
        <dbReference type="RuleBase" id="RU367126"/>
    </source>
</evidence>
<evidence type="ECO:0000256" key="5">
    <source>
        <dbReference type="ARBA" id="ARBA00022771"/>
    </source>
</evidence>
<dbReference type="PANTHER" id="PTHR11208:SF45">
    <property type="entry name" value="SPLICING FACTOR 1"/>
    <property type="match status" value="1"/>
</dbReference>
<dbReference type="PROSITE" id="PS50084">
    <property type="entry name" value="KH_TYPE_1"/>
    <property type="match status" value="1"/>
</dbReference>
<feature type="region of interest" description="Disordered" evidence="13">
    <location>
        <begin position="115"/>
        <end position="136"/>
    </location>
</feature>
<dbReference type="GO" id="GO:0003729">
    <property type="term" value="F:mRNA binding"/>
    <property type="evidence" value="ECO:0007669"/>
    <property type="project" value="TreeGrafter"/>
</dbReference>
<gene>
    <name evidence="15" type="ORF">BcabD6B2_19630</name>
</gene>
<feature type="region of interest" description="Disordered" evidence="13">
    <location>
        <begin position="473"/>
        <end position="519"/>
    </location>
</feature>
<evidence type="ECO:0000256" key="8">
    <source>
        <dbReference type="ARBA" id="ARBA00023187"/>
    </source>
</evidence>
<dbReference type="Pfam" id="PF22675">
    <property type="entry name" value="KH-I_KHDC4-BBP"/>
    <property type="match status" value="1"/>
</dbReference>
<keyword evidence="5 10" id="KW-0863">Zinc-finger</keyword>
<comment type="subcellular location">
    <subcellularLocation>
        <location evidence="1 12">Nucleus</location>
    </subcellularLocation>
</comment>
<evidence type="ECO:0000313" key="16">
    <source>
        <dbReference type="Proteomes" id="UP001497744"/>
    </source>
</evidence>
<dbReference type="InterPro" id="IPR036612">
    <property type="entry name" value="KH_dom_type_1_sf"/>
</dbReference>
<dbReference type="GO" id="GO:0000398">
    <property type="term" value="P:mRNA splicing, via spliceosome"/>
    <property type="evidence" value="ECO:0007669"/>
    <property type="project" value="UniProtKB-UniRule"/>
</dbReference>
<feature type="compositionally biased region" description="Low complexity" evidence="13">
    <location>
        <begin position="1"/>
        <end position="16"/>
    </location>
</feature>
<evidence type="ECO:0000256" key="7">
    <source>
        <dbReference type="ARBA" id="ARBA00022884"/>
    </source>
</evidence>
<comment type="function">
    <text evidence="12">Necessary for the splicing of pre-mRNA. Has a role in the recognition of the branch site (5'-UACUAAC-3'), the pyrimidine tract and the 3'-splice site at the 3'-end of introns.</text>
</comment>
<dbReference type="Gene3D" id="4.10.60.10">
    <property type="entry name" value="Zinc finger, CCHC-type"/>
    <property type="match status" value="1"/>
</dbReference>
<dbReference type="Gene3D" id="6.10.140.1790">
    <property type="match status" value="1"/>
</dbReference>
<dbReference type="InterPro" id="IPR047086">
    <property type="entry name" value="SF1-HH_sf"/>
</dbReference>
<keyword evidence="16" id="KW-1185">Reference proteome</keyword>
<protein>
    <recommendedName>
        <fullName evidence="12">Branchpoint-bridging protein</fullName>
    </recommendedName>
</protein>
<dbReference type="PANTHER" id="PTHR11208">
    <property type="entry name" value="RNA-BINDING PROTEIN RELATED"/>
    <property type="match status" value="1"/>
</dbReference>
<keyword evidence="8 12" id="KW-0508">mRNA splicing</keyword>
<evidence type="ECO:0000256" key="6">
    <source>
        <dbReference type="ARBA" id="ARBA00022833"/>
    </source>
</evidence>
<comment type="similarity">
    <text evidence="2 12">Belongs to the BBP/SF1 family.</text>
</comment>
<reference evidence="15 16" key="1">
    <citation type="submission" date="2021-06" db="EMBL/GenBank/DDBJ databases">
        <title>Genome sequence of Babesia caballi.</title>
        <authorList>
            <person name="Yamagishi J."/>
            <person name="Kidaka T."/>
            <person name="Ochi A."/>
        </authorList>
    </citation>
    <scope>NUCLEOTIDE SEQUENCE [LARGE SCALE GENOMIC DNA]</scope>
    <source>
        <strain evidence="15">USDA-D6B2</strain>
    </source>
</reference>
<dbReference type="Proteomes" id="UP001497744">
    <property type="component" value="Unassembled WGS sequence"/>
</dbReference>
<feature type="region of interest" description="Disordered" evidence="13">
    <location>
        <begin position="1"/>
        <end position="36"/>
    </location>
</feature>
<dbReference type="SUPFAM" id="SSF54791">
    <property type="entry name" value="Eukaryotic type KH-domain (KH-domain type I)"/>
    <property type="match status" value="1"/>
</dbReference>
<dbReference type="InterPro" id="IPR004087">
    <property type="entry name" value="KH_dom"/>
</dbReference>
<dbReference type="GO" id="GO:0008270">
    <property type="term" value="F:zinc ion binding"/>
    <property type="evidence" value="ECO:0007669"/>
    <property type="project" value="UniProtKB-UniRule"/>
</dbReference>
<evidence type="ECO:0000256" key="1">
    <source>
        <dbReference type="ARBA" id="ARBA00004123"/>
    </source>
</evidence>
<keyword evidence="6 12" id="KW-0862">Zinc</keyword>
<evidence type="ECO:0000256" key="11">
    <source>
        <dbReference type="PROSITE-ProRule" id="PRU00117"/>
    </source>
</evidence>
<comment type="caution">
    <text evidence="15">The sequence shown here is derived from an EMBL/GenBank/DDBJ whole genome shotgun (WGS) entry which is preliminary data.</text>
</comment>